<dbReference type="AlphaFoldDB" id="A0ABC8WS54"/>
<name>A0ABC8WS54_9POAL</name>
<dbReference type="SUPFAM" id="SSF55120">
    <property type="entry name" value="Pseudouridine synthase"/>
    <property type="match status" value="1"/>
</dbReference>
<evidence type="ECO:0000256" key="2">
    <source>
        <dbReference type="ARBA" id="ARBA00022884"/>
    </source>
</evidence>
<dbReference type="Gene3D" id="3.30.2350.10">
    <property type="entry name" value="Pseudouridine synthase"/>
    <property type="match status" value="1"/>
</dbReference>
<dbReference type="InterPro" id="IPR050188">
    <property type="entry name" value="RluA_PseudoU_synthase"/>
</dbReference>
<dbReference type="Proteomes" id="UP001497457">
    <property type="component" value="Chromosome 13rd"/>
</dbReference>
<dbReference type="CDD" id="cd00165">
    <property type="entry name" value="S4"/>
    <property type="match status" value="1"/>
</dbReference>
<sequence length="408" mass="45244">MAAAEGETPVDDGAPPPGALYSFGTPWPELNQGLSYSDTFRCADADAATTLIEFYSTNYNSSAPLPGWIKRIRNGQITVDGEVVTDPDTTLRHGSKLVYHRLPWQEPFAPYLLEVLYEDDDMVALNKPSGLQVLPKGLFQQRTVLAQLQMKDWKMTSCCSKRKHVQSHPVPVHRLGRGTSGLLLCAKTKVAKVWLASYFAEGAINAGNKRDKSEFKEERKILKFYRALVTGILDNDEVVVTQPIGLVHYPGVAEGLYAACSSGKPAMSKVCVLERLAHQNHTLVQVEIHSGRPHQIRIHLAYIGHPLVDDPLYGIGGHPKFVELESTAPDSSFAYDGGYERPLQPVPGDCGYHLHAHWLVLCHPTTNKMVKITAPLPQILQTQEECRAIFERGTFTSRCEHEATLALR</sequence>
<dbReference type="InterPro" id="IPR006224">
    <property type="entry name" value="PsdUridine_synth_RluA-like_CS"/>
</dbReference>
<gene>
    <name evidence="6" type="ORF">URODEC1_LOCUS16574</name>
</gene>
<dbReference type="PANTHER" id="PTHR21600:SF88">
    <property type="entry name" value="RNA PSEUDOURIDINE SYNTHASE 5"/>
    <property type="match status" value="1"/>
</dbReference>
<dbReference type="EMBL" id="OZ075123">
    <property type="protein sequence ID" value="CAL4913954.1"/>
    <property type="molecule type" value="Genomic_DNA"/>
</dbReference>
<dbReference type="CDD" id="cd02869">
    <property type="entry name" value="PseudoU_synth_RluA_like"/>
    <property type="match status" value="1"/>
</dbReference>
<keyword evidence="2 3" id="KW-0694">RNA-binding</keyword>
<evidence type="ECO:0000313" key="7">
    <source>
        <dbReference type="Proteomes" id="UP001497457"/>
    </source>
</evidence>
<evidence type="ECO:0000256" key="4">
    <source>
        <dbReference type="SAM" id="MobiDB-lite"/>
    </source>
</evidence>
<comment type="catalytic activity">
    <reaction evidence="1">
        <text>a uridine in RNA = a pseudouridine in RNA</text>
        <dbReference type="Rhea" id="RHEA:48348"/>
        <dbReference type="Rhea" id="RHEA-COMP:12068"/>
        <dbReference type="Rhea" id="RHEA-COMP:12069"/>
        <dbReference type="ChEBI" id="CHEBI:65314"/>
        <dbReference type="ChEBI" id="CHEBI:65315"/>
    </reaction>
</comment>
<dbReference type="InterPro" id="IPR006145">
    <property type="entry name" value="PsdUridine_synth_RsuA/RluA"/>
</dbReference>
<dbReference type="GO" id="GO:0003723">
    <property type="term" value="F:RNA binding"/>
    <property type="evidence" value="ECO:0007669"/>
    <property type="project" value="UniProtKB-KW"/>
</dbReference>
<evidence type="ECO:0000313" key="6">
    <source>
        <dbReference type="EMBL" id="CAL4913954.1"/>
    </source>
</evidence>
<proteinExistence type="predicted"/>
<feature type="region of interest" description="Disordered" evidence="4">
    <location>
        <begin position="1"/>
        <end position="22"/>
    </location>
</feature>
<organism evidence="6 7">
    <name type="scientific">Urochloa decumbens</name>
    <dbReference type="NCBI Taxonomy" id="240449"/>
    <lineage>
        <taxon>Eukaryota</taxon>
        <taxon>Viridiplantae</taxon>
        <taxon>Streptophyta</taxon>
        <taxon>Embryophyta</taxon>
        <taxon>Tracheophyta</taxon>
        <taxon>Spermatophyta</taxon>
        <taxon>Magnoliopsida</taxon>
        <taxon>Liliopsida</taxon>
        <taxon>Poales</taxon>
        <taxon>Poaceae</taxon>
        <taxon>PACMAD clade</taxon>
        <taxon>Panicoideae</taxon>
        <taxon>Panicodae</taxon>
        <taxon>Paniceae</taxon>
        <taxon>Melinidinae</taxon>
        <taxon>Urochloa</taxon>
    </lineage>
</organism>
<evidence type="ECO:0000259" key="5">
    <source>
        <dbReference type="Pfam" id="PF00849"/>
    </source>
</evidence>
<feature type="domain" description="Pseudouridine synthase RsuA/RluA-like" evidence="5">
    <location>
        <begin position="122"/>
        <end position="301"/>
    </location>
</feature>
<dbReference type="PANTHER" id="PTHR21600">
    <property type="entry name" value="MITOCHONDRIAL RNA PSEUDOURIDINE SYNTHASE"/>
    <property type="match status" value="1"/>
</dbReference>
<accession>A0ABC8WS54</accession>
<dbReference type="PROSITE" id="PS01129">
    <property type="entry name" value="PSI_RLU"/>
    <property type="match status" value="1"/>
</dbReference>
<evidence type="ECO:0000256" key="1">
    <source>
        <dbReference type="ARBA" id="ARBA00000073"/>
    </source>
</evidence>
<dbReference type="GO" id="GO:0009982">
    <property type="term" value="F:pseudouridine synthase activity"/>
    <property type="evidence" value="ECO:0007669"/>
    <property type="project" value="UniProtKB-ARBA"/>
</dbReference>
<protein>
    <recommendedName>
        <fullName evidence="5">Pseudouridine synthase RsuA/RluA-like domain-containing protein</fullName>
    </recommendedName>
</protein>
<reference evidence="6" key="1">
    <citation type="submission" date="2024-10" db="EMBL/GenBank/DDBJ databases">
        <authorList>
            <person name="Ryan C."/>
        </authorList>
    </citation>
    <scope>NUCLEOTIDE SEQUENCE [LARGE SCALE GENOMIC DNA]</scope>
</reference>
<dbReference type="PROSITE" id="PS50889">
    <property type="entry name" value="S4"/>
    <property type="match status" value="1"/>
</dbReference>
<dbReference type="InterPro" id="IPR020103">
    <property type="entry name" value="PsdUridine_synth_cat_dom_sf"/>
</dbReference>
<dbReference type="Pfam" id="PF00849">
    <property type="entry name" value="PseudoU_synth_2"/>
    <property type="match status" value="1"/>
</dbReference>
<keyword evidence="7" id="KW-1185">Reference proteome</keyword>
<evidence type="ECO:0000256" key="3">
    <source>
        <dbReference type="PROSITE-ProRule" id="PRU00182"/>
    </source>
</evidence>